<keyword evidence="13" id="KW-1185">Reference proteome</keyword>
<comment type="similarity">
    <text evidence="2">Belongs to the ING family.</text>
</comment>
<feature type="binding site" evidence="8">
    <location>
        <position position="59"/>
    </location>
    <ligand>
        <name>Zn(2+)</name>
        <dbReference type="ChEBI" id="CHEBI:29105"/>
        <label>2</label>
    </ligand>
</feature>
<evidence type="ECO:0000313" key="12">
    <source>
        <dbReference type="EMBL" id="KAF3066185.1"/>
    </source>
</evidence>
<dbReference type="InterPro" id="IPR028651">
    <property type="entry name" value="ING_fam"/>
</dbReference>
<dbReference type="InterPro" id="IPR011011">
    <property type="entry name" value="Znf_FYVE_PHD"/>
</dbReference>
<feature type="site" description="Histone H3K4me3 binding" evidence="7">
    <location>
        <position position="56"/>
    </location>
</feature>
<feature type="site" description="Histone H3K4me3 binding" evidence="7">
    <location>
        <position position="60"/>
    </location>
</feature>
<dbReference type="EMBL" id="QLNT01000017">
    <property type="protein sequence ID" value="KAF3066185.1"/>
    <property type="molecule type" value="Genomic_DNA"/>
</dbReference>
<dbReference type="PANTHER" id="PTHR10333">
    <property type="entry name" value="INHIBITOR OF GROWTH PROTEIN"/>
    <property type="match status" value="1"/>
</dbReference>
<dbReference type="GO" id="GO:0005634">
    <property type="term" value="C:nucleus"/>
    <property type="evidence" value="ECO:0007669"/>
    <property type="project" value="UniProtKB-SubCell"/>
</dbReference>
<dbReference type="SUPFAM" id="SSF57903">
    <property type="entry name" value="FYVE/PHD zinc finger"/>
    <property type="match status" value="1"/>
</dbReference>
<dbReference type="PANTHER" id="PTHR10333:SF94">
    <property type="entry name" value="FINGER DOMAIN PROTEIN, PUTATIVE (AFU_ORTHOLOGUE AFUA_3G11940)-RELATED"/>
    <property type="match status" value="1"/>
</dbReference>
<proteinExistence type="inferred from homology"/>
<evidence type="ECO:0000256" key="9">
    <source>
        <dbReference type="PROSITE-ProRule" id="PRU00146"/>
    </source>
</evidence>
<dbReference type="PROSITE" id="PS50016">
    <property type="entry name" value="ZF_PHD_2"/>
    <property type="match status" value="1"/>
</dbReference>
<keyword evidence="6" id="KW-0539">Nucleus</keyword>
<feature type="domain" description="PHD-type" evidence="11">
    <location>
        <begin position="43"/>
        <end position="95"/>
    </location>
</feature>
<feature type="binding site" evidence="8">
    <location>
        <position position="74"/>
    </location>
    <ligand>
        <name>Zn(2+)</name>
        <dbReference type="ChEBI" id="CHEBI:29105"/>
        <label>1</label>
    </ligand>
</feature>
<dbReference type="SMART" id="SM00249">
    <property type="entry name" value="PHD"/>
    <property type="match status" value="1"/>
</dbReference>
<name>A0A9P5C924_9HYPO</name>
<keyword evidence="4 9" id="KW-0863">Zinc-finger</keyword>
<evidence type="ECO:0000256" key="6">
    <source>
        <dbReference type="ARBA" id="ARBA00023242"/>
    </source>
</evidence>
<evidence type="ECO:0000256" key="4">
    <source>
        <dbReference type="ARBA" id="ARBA00022771"/>
    </source>
</evidence>
<dbReference type="GO" id="GO:0000123">
    <property type="term" value="C:histone acetyltransferase complex"/>
    <property type="evidence" value="ECO:0007669"/>
    <property type="project" value="TreeGrafter"/>
</dbReference>
<dbReference type="Proteomes" id="UP000801864">
    <property type="component" value="Unassembled WGS sequence"/>
</dbReference>
<gene>
    <name evidence="12" type="ORF">CFAM422_009290</name>
</gene>
<evidence type="ECO:0000256" key="2">
    <source>
        <dbReference type="ARBA" id="ARBA00010210"/>
    </source>
</evidence>
<feature type="binding site" evidence="8">
    <location>
        <position position="71"/>
    </location>
    <ligand>
        <name>Zn(2+)</name>
        <dbReference type="ChEBI" id="CHEBI:29105"/>
        <label>1</label>
    </ligand>
</feature>
<dbReference type="Gene3D" id="3.30.40.10">
    <property type="entry name" value="Zinc/RING finger domain, C3HC4 (zinc finger)"/>
    <property type="match status" value="1"/>
</dbReference>
<dbReference type="InterPro" id="IPR013083">
    <property type="entry name" value="Znf_RING/FYVE/PHD"/>
</dbReference>
<feature type="binding site" evidence="8">
    <location>
        <position position="89"/>
    </location>
    <ligand>
        <name>Zn(2+)</name>
        <dbReference type="ChEBI" id="CHEBI:29105"/>
        <label>2</label>
    </ligand>
</feature>
<dbReference type="InterPro" id="IPR019787">
    <property type="entry name" value="Znf_PHD-finger"/>
</dbReference>
<evidence type="ECO:0000259" key="11">
    <source>
        <dbReference type="PROSITE" id="PS50016"/>
    </source>
</evidence>
<feature type="binding site" evidence="8">
    <location>
        <position position="48"/>
    </location>
    <ligand>
        <name>Zn(2+)</name>
        <dbReference type="ChEBI" id="CHEBI:29105"/>
        <label>1</label>
    </ligand>
</feature>
<organism evidence="12 13">
    <name type="scientific">Trichoderma lentiforme</name>
    <dbReference type="NCBI Taxonomy" id="1567552"/>
    <lineage>
        <taxon>Eukaryota</taxon>
        <taxon>Fungi</taxon>
        <taxon>Dikarya</taxon>
        <taxon>Ascomycota</taxon>
        <taxon>Pezizomycotina</taxon>
        <taxon>Sordariomycetes</taxon>
        <taxon>Hypocreomycetidae</taxon>
        <taxon>Hypocreales</taxon>
        <taxon>Hypocreaceae</taxon>
        <taxon>Trichoderma</taxon>
    </lineage>
</organism>
<feature type="site" description="Histone H3K4me3 binding" evidence="7">
    <location>
        <position position="69"/>
    </location>
</feature>
<feature type="binding site" evidence="8">
    <location>
        <position position="65"/>
    </location>
    <ligand>
        <name>Zn(2+)</name>
        <dbReference type="ChEBI" id="CHEBI:29105"/>
        <label>2</label>
    </ligand>
</feature>
<evidence type="ECO:0000256" key="10">
    <source>
        <dbReference type="SAM" id="MobiDB-lite"/>
    </source>
</evidence>
<evidence type="ECO:0000313" key="13">
    <source>
        <dbReference type="Proteomes" id="UP000801864"/>
    </source>
</evidence>
<feature type="region of interest" description="Disordered" evidence="10">
    <location>
        <begin position="102"/>
        <end position="126"/>
    </location>
</feature>
<dbReference type="GO" id="GO:0006355">
    <property type="term" value="P:regulation of DNA-templated transcription"/>
    <property type="evidence" value="ECO:0007669"/>
    <property type="project" value="TreeGrafter"/>
</dbReference>
<keyword evidence="5 8" id="KW-0862">Zinc</keyword>
<evidence type="ECO:0000256" key="7">
    <source>
        <dbReference type="PIRSR" id="PIRSR628651-50"/>
    </source>
</evidence>
<accession>A0A9P5C924</accession>
<dbReference type="Pfam" id="PF00628">
    <property type="entry name" value="PHD"/>
    <property type="match status" value="1"/>
</dbReference>
<evidence type="ECO:0000256" key="1">
    <source>
        <dbReference type="ARBA" id="ARBA00004123"/>
    </source>
</evidence>
<feature type="binding site" evidence="8">
    <location>
        <position position="46"/>
    </location>
    <ligand>
        <name>Zn(2+)</name>
        <dbReference type="ChEBI" id="CHEBI:29105"/>
        <label>1</label>
    </ligand>
</feature>
<evidence type="ECO:0000256" key="3">
    <source>
        <dbReference type="ARBA" id="ARBA00022723"/>
    </source>
</evidence>
<dbReference type="GO" id="GO:0004402">
    <property type="term" value="F:histone acetyltransferase activity"/>
    <property type="evidence" value="ECO:0007669"/>
    <property type="project" value="TreeGrafter"/>
</dbReference>
<evidence type="ECO:0000256" key="8">
    <source>
        <dbReference type="PIRSR" id="PIRSR628651-51"/>
    </source>
</evidence>
<feature type="site" description="Histone H3K4me3 binding" evidence="7">
    <location>
        <position position="45"/>
    </location>
</feature>
<dbReference type="AlphaFoldDB" id="A0A9P5C924"/>
<reference evidence="12 13" key="1">
    <citation type="submission" date="2018-06" db="EMBL/GenBank/DDBJ databases">
        <title>Genome analysis of cellulolytic fungus Trichoderma lentiforme CFAM-422.</title>
        <authorList>
            <person name="Steindorff A.S."/>
            <person name="Formighieri E.F."/>
            <person name="Midorikawa G.E.O."/>
            <person name="Tamietti M.S."/>
            <person name="Ramos E.Z."/>
            <person name="Silva A.S."/>
            <person name="Bon E.P.S."/>
            <person name="Mendes T.D."/>
            <person name="Damaso M.C.T."/>
            <person name="Favaro L.C.L."/>
        </authorList>
    </citation>
    <scope>NUCLEOTIDE SEQUENCE [LARGE SCALE GENOMIC DNA]</scope>
    <source>
        <strain evidence="12 13">CFAM-422</strain>
    </source>
</reference>
<keyword evidence="3 8" id="KW-0479">Metal-binding</keyword>
<feature type="binding site" evidence="8">
    <location>
        <position position="92"/>
    </location>
    <ligand>
        <name>Zn(2+)</name>
        <dbReference type="ChEBI" id="CHEBI:29105"/>
        <label>2</label>
    </ligand>
</feature>
<sequence>MQRFRSVSNYITEVSRAKGDKVRVQEAVATVGEKSGLDDSNEPQYCLCNRGSVGIMIRCDNVDGCKYKWFHLECVGLTVAPSSKDKWYCPDCRGDVNIGEQADIDPRAFPPDSTNPEFAMDTEGER</sequence>
<comment type="caution">
    <text evidence="12">The sequence shown here is derived from an EMBL/GenBank/DDBJ whole genome shotgun (WGS) entry which is preliminary data.</text>
</comment>
<evidence type="ECO:0000256" key="5">
    <source>
        <dbReference type="ARBA" id="ARBA00022833"/>
    </source>
</evidence>
<comment type="subcellular location">
    <subcellularLocation>
        <location evidence="1">Nucleus</location>
    </subcellularLocation>
</comment>
<protein>
    <submittedName>
        <fullName evidence="12">Inhibitor of growth protein 2</fullName>
    </submittedName>
</protein>
<dbReference type="InterPro" id="IPR001965">
    <property type="entry name" value="Znf_PHD"/>
</dbReference>
<dbReference type="GO" id="GO:0008270">
    <property type="term" value="F:zinc ion binding"/>
    <property type="evidence" value="ECO:0007669"/>
    <property type="project" value="UniProtKB-KW"/>
</dbReference>
<dbReference type="CDD" id="cd15505">
    <property type="entry name" value="PHD_ING"/>
    <property type="match status" value="1"/>
</dbReference>